<accession>A0A2N3YKC5</accession>
<dbReference type="Pfam" id="PF13563">
    <property type="entry name" value="2_5_RNA_ligase2"/>
    <property type="match status" value="1"/>
</dbReference>
<proteinExistence type="predicted"/>
<name>A0A2N3YKC5_9MICO</name>
<dbReference type="AlphaFoldDB" id="A0A2N3YKC5"/>
<sequence length="174" mass="19051">MPLHGVAVTVPQPWGEQLQSAREEFGDPMASAIPPHVTLLPPTPVDPDDLEPFAAHLQRVCAEVAPFEMVLAGTGTFRPVSPVVFVQVSSGIAPCEQLEQAVRSGPVERVLEFPYHPHVTIAHHLGEPELDRAFEGMADFRCEFPVTSVELYQHDPDGVWRVLRSFDLEGTPAG</sequence>
<dbReference type="OrthoDB" id="358773at2"/>
<evidence type="ECO:0000313" key="1">
    <source>
        <dbReference type="EMBL" id="PKW27305.1"/>
    </source>
</evidence>
<dbReference type="InterPro" id="IPR050580">
    <property type="entry name" value="2H_phosphoesterase_YjcG-like"/>
</dbReference>
<comment type="caution">
    <text evidence="1">The sequence shown here is derived from an EMBL/GenBank/DDBJ whole genome shotgun (WGS) entry which is preliminary data.</text>
</comment>
<keyword evidence="1" id="KW-0436">Ligase</keyword>
<organism evidence="1 2">
    <name type="scientific">Phycicoccus duodecadis</name>
    <dbReference type="NCBI Taxonomy" id="173053"/>
    <lineage>
        <taxon>Bacteria</taxon>
        <taxon>Bacillati</taxon>
        <taxon>Actinomycetota</taxon>
        <taxon>Actinomycetes</taxon>
        <taxon>Micrococcales</taxon>
        <taxon>Intrasporangiaceae</taxon>
        <taxon>Phycicoccus</taxon>
    </lineage>
</organism>
<reference evidence="1 2" key="1">
    <citation type="submission" date="2017-12" db="EMBL/GenBank/DDBJ databases">
        <title>Sequencing the genomes of 1000 Actinobacteria strains.</title>
        <authorList>
            <person name="Klenk H.-P."/>
        </authorList>
    </citation>
    <scope>NUCLEOTIDE SEQUENCE [LARGE SCALE GENOMIC DNA]</scope>
    <source>
        <strain evidence="1 2">DSM 12806</strain>
    </source>
</reference>
<dbReference type="PANTHER" id="PTHR40037">
    <property type="entry name" value="PHOSPHOESTERASE YJCG-RELATED"/>
    <property type="match status" value="1"/>
</dbReference>
<dbReference type="Gene3D" id="3.90.1140.10">
    <property type="entry name" value="Cyclic phosphodiesterase"/>
    <property type="match status" value="1"/>
</dbReference>
<dbReference type="GO" id="GO:0016874">
    <property type="term" value="F:ligase activity"/>
    <property type="evidence" value="ECO:0007669"/>
    <property type="project" value="UniProtKB-KW"/>
</dbReference>
<gene>
    <name evidence="1" type="ORF">ATL31_2143</name>
</gene>
<protein>
    <submittedName>
        <fullName evidence="1">2'-5' RNA ligase</fullName>
    </submittedName>
</protein>
<keyword evidence="2" id="KW-1185">Reference proteome</keyword>
<dbReference type="RefSeq" id="WP_101395751.1">
    <property type="nucleotide sequence ID" value="NZ_PJNE01000001.1"/>
</dbReference>
<dbReference type="PANTHER" id="PTHR40037:SF1">
    <property type="entry name" value="PHOSPHOESTERASE SAOUHSC_00951-RELATED"/>
    <property type="match status" value="1"/>
</dbReference>
<dbReference type="SUPFAM" id="SSF55144">
    <property type="entry name" value="LigT-like"/>
    <property type="match status" value="1"/>
</dbReference>
<evidence type="ECO:0000313" key="2">
    <source>
        <dbReference type="Proteomes" id="UP000233781"/>
    </source>
</evidence>
<dbReference type="EMBL" id="PJNE01000001">
    <property type="protein sequence ID" value="PKW27305.1"/>
    <property type="molecule type" value="Genomic_DNA"/>
</dbReference>
<dbReference type="Proteomes" id="UP000233781">
    <property type="component" value="Unassembled WGS sequence"/>
</dbReference>
<dbReference type="InterPro" id="IPR009097">
    <property type="entry name" value="Cyclic_Pdiesterase"/>
</dbReference>